<dbReference type="Gene3D" id="1.10.510.10">
    <property type="entry name" value="Transferase(Phosphotransferase) domain 1"/>
    <property type="match status" value="1"/>
</dbReference>
<dbReference type="EC" id="2.7.11.13" evidence="2"/>
<keyword evidence="3" id="KW-0723">Serine/threonine-protein kinase</keyword>
<dbReference type="InterPro" id="IPR008271">
    <property type="entry name" value="Ser/Thr_kinase_AS"/>
</dbReference>
<feature type="compositionally biased region" description="Gly residues" evidence="17">
    <location>
        <begin position="668"/>
        <end position="678"/>
    </location>
</feature>
<comment type="catalytic activity">
    <reaction evidence="14">
        <text>L-seryl-[protein] + ATP = O-phospho-L-seryl-[protein] + ADP + H(+)</text>
        <dbReference type="Rhea" id="RHEA:17989"/>
        <dbReference type="Rhea" id="RHEA-COMP:9863"/>
        <dbReference type="Rhea" id="RHEA-COMP:11604"/>
        <dbReference type="ChEBI" id="CHEBI:15378"/>
        <dbReference type="ChEBI" id="CHEBI:29999"/>
        <dbReference type="ChEBI" id="CHEBI:30616"/>
        <dbReference type="ChEBI" id="CHEBI:83421"/>
        <dbReference type="ChEBI" id="CHEBI:456216"/>
        <dbReference type="EC" id="2.7.11.13"/>
    </reaction>
</comment>
<evidence type="ECO:0000256" key="12">
    <source>
        <dbReference type="ARBA" id="ARBA00022840"/>
    </source>
</evidence>
<dbReference type="GO" id="GO:0004697">
    <property type="term" value="F:diacylglycerol-dependent serine/threonine kinase activity"/>
    <property type="evidence" value="ECO:0007669"/>
    <property type="project" value="UniProtKB-EC"/>
</dbReference>
<keyword evidence="10 23" id="KW-0418">Kinase</keyword>
<feature type="domain" description="Phorbol-ester/DAG-type" evidence="20">
    <location>
        <begin position="515"/>
        <end position="563"/>
    </location>
</feature>
<dbReference type="Pfam" id="PF02185">
    <property type="entry name" value="HR1"/>
    <property type="match status" value="2"/>
</dbReference>
<evidence type="ECO:0000256" key="16">
    <source>
        <dbReference type="PROSITE-ProRule" id="PRU10141"/>
    </source>
</evidence>
<comment type="similarity">
    <text evidence="1">Belongs to the protein kinase superfamily. AGC Ser/Thr protein kinase family. PKC subfamily.</text>
</comment>
<comment type="catalytic activity">
    <reaction evidence="13">
        <text>L-threonyl-[protein] + ATP = O-phospho-L-threonyl-[protein] + ADP + H(+)</text>
        <dbReference type="Rhea" id="RHEA:46608"/>
        <dbReference type="Rhea" id="RHEA-COMP:11060"/>
        <dbReference type="Rhea" id="RHEA-COMP:11605"/>
        <dbReference type="ChEBI" id="CHEBI:15378"/>
        <dbReference type="ChEBI" id="CHEBI:30013"/>
        <dbReference type="ChEBI" id="CHEBI:30616"/>
        <dbReference type="ChEBI" id="CHEBI:61977"/>
        <dbReference type="ChEBI" id="CHEBI:456216"/>
        <dbReference type="EC" id="2.7.11.13"/>
    </reaction>
</comment>
<dbReference type="InterPro" id="IPR035892">
    <property type="entry name" value="C2_domain_sf"/>
</dbReference>
<dbReference type="InterPro" id="IPR017441">
    <property type="entry name" value="Protein_kinase_ATP_BS"/>
</dbReference>
<dbReference type="Gene3D" id="1.10.287.160">
    <property type="entry name" value="HR1 repeat"/>
    <property type="match status" value="1"/>
</dbReference>
<dbReference type="CDD" id="cd20823">
    <property type="entry name" value="C1_ScPKC1-like_rpt2"/>
    <property type="match status" value="1"/>
</dbReference>
<dbReference type="InterPro" id="IPR036274">
    <property type="entry name" value="HR1_rpt_sf"/>
</dbReference>
<dbReference type="SMART" id="SM00742">
    <property type="entry name" value="Hr1"/>
    <property type="match status" value="2"/>
</dbReference>
<keyword evidence="7" id="KW-0677">Repeat</keyword>
<feature type="domain" description="Phorbol-ester/DAG-type" evidence="20">
    <location>
        <begin position="583"/>
        <end position="633"/>
    </location>
</feature>
<reference evidence="23 24" key="1">
    <citation type="submission" date="2014-09" db="EMBL/GenBank/DDBJ databases">
        <authorList>
            <person name="Magalhaes I.L.F."/>
            <person name="Oliveira U."/>
            <person name="Santos F.R."/>
            <person name="Vidigal T.H.D.A."/>
            <person name="Brescovit A.D."/>
            <person name="Santos A.J."/>
        </authorList>
    </citation>
    <scope>NUCLEOTIDE SEQUENCE [LARGE SCALE GENOMIC DNA]</scope>
</reference>
<dbReference type="InterPro" id="IPR011072">
    <property type="entry name" value="HR1_rho-bd"/>
</dbReference>
<evidence type="ECO:0000256" key="13">
    <source>
        <dbReference type="ARBA" id="ARBA00047272"/>
    </source>
</evidence>
<dbReference type="SMART" id="SM00133">
    <property type="entry name" value="S_TK_X"/>
    <property type="match status" value="1"/>
</dbReference>
<dbReference type="InterPro" id="IPR037312">
    <property type="entry name" value="PKC-like_HR1"/>
</dbReference>
<keyword evidence="8 16" id="KW-0547">Nucleotide-binding</keyword>
<keyword evidence="11" id="KW-0862">Zinc</keyword>
<dbReference type="CDD" id="cd05570">
    <property type="entry name" value="STKc_PKC"/>
    <property type="match status" value="1"/>
</dbReference>
<feature type="binding site" evidence="16">
    <location>
        <position position="800"/>
    </location>
    <ligand>
        <name>ATP</name>
        <dbReference type="ChEBI" id="CHEBI:30616"/>
    </ligand>
</feature>
<keyword evidence="4" id="KW-0597">Phosphoprotein</keyword>
<evidence type="ECO:0000256" key="10">
    <source>
        <dbReference type="ARBA" id="ARBA00022777"/>
    </source>
</evidence>
<evidence type="ECO:0000313" key="23">
    <source>
        <dbReference type="EMBL" id="CEH15782.1"/>
    </source>
</evidence>
<dbReference type="Pfam" id="PF00130">
    <property type="entry name" value="C1_1"/>
    <property type="match status" value="2"/>
</dbReference>
<dbReference type="SMART" id="SM00109">
    <property type="entry name" value="C1"/>
    <property type="match status" value="2"/>
</dbReference>
<dbReference type="SMART" id="SM00220">
    <property type="entry name" value="S_TKc"/>
    <property type="match status" value="1"/>
</dbReference>
<keyword evidence="24" id="KW-1185">Reference proteome</keyword>
<evidence type="ECO:0000259" key="19">
    <source>
        <dbReference type="PROSITE" id="PS50011"/>
    </source>
</evidence>
<dbReference type="GO" id="GO:0007165">
    <property type="term" value="P:signal transduction"/>
    <property type="evidence" value="ECO:0007669"/>
    <property type="project" value="InterPro"/>
</dbReference>
<feature type="domain" description="REM-1" evidence="22">
    <location>
        <begin position="199"/>
        <end position="276"/>
    </location>
</feature>
<dbReference type="SUPFAM" id="SSF49562">
    <property type="entry name" value="C2 domain (Calcium/lipid-binding domain, CaLB)"/>
    <property type="match status" value="1"/>
</dbReference>
<dbReference type="GO" id="GO:0005524">
    <property type="term" value="F:ATP binding"/>
    <property type="evidence" value="ECO:0007669"/>
    <property type="project" value="UniProtKB-UniRule"/>
</dbReference>
<dbReference type="InterPro" id="IPR000008">
    <property type="entry name" value="C2_dom"/>
</dbReference>
<dbReference type="FunFam" id="3.30.60.20:FF:000014">
    <property type="entry name" value="Protein kinase C"/>
    <property type="match status" value="1"/>
</dbReference>
<evidence type="ECO:0000256" key="9">
    <source>
        <dbReference type="ARBA" id="ARBA00022771"/>
    </source>
</evidence>
<dbReference type="PROSITE" id="PS00479">
    <property type="entry name" value="ZF_DAG_PE_1"/>
    <property type="match status" value="1"/>
</dbReference>
<evidence type="ECO:0000256" key="2">
    <source>
        <dbReference type="ARBA" id="ARBA00012429"/>
    </source>
</evidence>
<evidence type="ECO:0000256" key="7">
    <source>
        <dbReference type="ARBA" id="ARBA00022737"/>
    </source>
</evidence>
<evidence type="ECO:0000256" key="15">
    <source>
        <dbReference type="PROSITE-ProRule" id="PRU01207"/>
    </source>
</evidence>
<evidence type="ECO:0000313" key="24">
    <source>
        <dbReference type="Proteomes" id="UP000054845"/>
    </source>
</evidence>
<name>A0A0P1BJB2_9BASI</name>
<feature type="compositionally biased region" description="Gly residues" evidence="17">
    <location>
        <begin position="82"/>
        <end position="98"/>
    </location>
</feature>
<dbReference type="SMART" id="SM00239">
    <property type="entry name" value="C2"/>
    <property type="match status" value="1"/>
</dbReference>
<dbReference type="Gene3D" id="2.60.40.150">
    <property type="entry name" value="C2 domain"/>
    <property type="match status" value="1"/>
</dbReference>
<evidence type="ECO:0000259" key="18">
    <source>
        <dbReference type="PROSITE" id="PS50004"/>
    </source>
</evidence>
<evidence type="ECO:0000256" key="11">
    <source>
        <dbReference type="ARBA" id="ARBA00022833"/>
    </source>
</evidence>
<dbReference type="GO" id="GO:0008270">
    <property type="term" value="F:zinc ion binding"/>
    <property type="evidence" value="ECO:0007669"/>
    <property type="project" value="UniProtKB-KW"/>
</dbReference>
<dbReference type="PROSITE" id="PS00108">
    <property type="entry name" value="PROTEIN_KINASE_ST"/>
    <property type="match status" value="1"/>
</dbReference>
<evidence type="ECO:0000259" key="22">
    <source>
        <dbReference type="PROSITE" id="PS51860"/>
    </source>
</evidence>
<dbReference type="InterPro" id="IPR000719">
    <property type="entry name" value="Prot_kinase_dom"/>
</dbReference>
<dbReference type="Pfam" id="PF00069">
    <property type="entry name" value="Pkinase"/>
    <property type="match status" value="1"/>
</dbReference>
<keyword evidence="5" id="KW-0808">Transferase</keyword>
<evidence type="ECO:0000256" key="6">
    <source>
        <dbReference type="ARBA" id="ARBA00022723"/>
    </source>
</evidence>
<protein>
    <recommendedName>
        <fullName evidence="2">protein kinase C</fullName>
        <ecNumber evidence="2">2.7.11.13</ecNumber>
    </recommendedName>
</protein>
<accession>A0A0P1BJB2</accession>
<keyword evidence="12 16" id="KW-0067">ATP-binding</keyword>
<keyword evidence="6" id="KW-0479">Metal-binding</keyword>
<feature type="domain" description="C2" evidence="18">
    <location>
        <begin position="280"/>
        <end position="403"/>
    </location>
</feature>
<evidence type="ECO:0000259" key="20">
    <source>
        <dbReference type="PROSITE" id="PS50081"/>
    </source>
</evidence>
<feature type="region of interest" description="Disordered" evidence="17">
    <location>
        <begin position="63"/>
        <end position="184"/>
    </location>
</feature>
<dbReference type="InterPro" id="IPR011009">
    <property type="entry name" value="Kinase-like_dom_sf"/>
</dbReference>
<dbReference type="InterPro" id="IPR002219">
    <property type="entry name" value="PKC_DAG/PE"/>
</dbReference>
<dbReference type="PROSITE" id="PS00107">
    <property type="entry name" value="PROTEIN_KINASE_ATP"/>
    <property type="match status" value="1"/>
</dbReference>
<evidence type="ECO:0000259" key="21">
    <source>
        <dbReference type="PROSITE" id="PS51285"/>
    </source>
</evidence>
<proteinExistence type="inferred from homology"/>
<feature type="compositionally biased region" description="Gly residues" evidence="17">
    <location>
        <begin position="161"/>
        <end position="174"/>
    </location>
</feature>
<dbReference type="PROSITE" id="PS50011">
    <property type="entry name" value="PROTEIN_KINASE_DOM"/>
    <property type="match status" value="1"/>
</dbReference>
<dbReference type="GO" id="GO:0106310">
    <property type="term" value="F:protein serine kinase activity"/>
    <property type="evidence" value="ECO:0007669"/>
    <property type="project" value="RHEA"/>
</dbReference>
<dbReference type="PROSITE" id="PS50004">
    <property type="entry name" value="C2"/>
    <property type="match status" value="1"/>
</dbReference>
<dbReference type="PANTHER" id="PTHR24351">
    <property type="entry name" value="RIBOSOMAL PROTEIN S6 KINASE"/>
    <property type="match status" value="1"/>
</dbReference>
<dbReference type="FunFam" id="1.10.510.10:FF:000101">
    <property type="entry name" value="Protein kinase C"/>
    <property type="match status" value="1"/>
</dbReference>
<organism evidence="23 24">
    <name type="scientific">Ceraceosorus bombacis</name>
    <dbReference type="NCBI Taxonomy" id="401625"/>
    <lineage>
        <taxon>Eukaryota</taxon>
        <taxon>Fungi</taxon>
        <taxon>Dikarya</taxon>
        <taxon>Basidiomycota</taxon>
        <taxon>Ustilaginomycotina</taxon>
        <taxon>Exobasidiomycetes</taxon>
        <taxon>Ceraceosorales</taxon>
        <taxon>Ceraceosoraceae</taxon>
        <taxon>Ceraceosorus</taxon>
    </lineage>
</organism>
<dbReference type="PROSITE" id="PS51285">
    <property type="entry name" value="AGC_KINASE_CTER"/>
    <property type="match status" value="1"/>
</dbReference>
<evidence type="ECO:0000256" key="5">
    <source>
        <dbReference type="ARBA" id="ARBA00022679"/>
    </source>
</evidence>
<keyword evidence="15" id="KW-0175">Coiled coil</keyword>
<dbReference type="STRING" id="401625.A0A0P1BJB2"/>
<feature type="compositionally biased region" description="Low complexity" evidence="17">
    <location>
        <begin position="134"/>
        <end position="144"/>
    </location>
</feature>
<dbReference type="SUPFAM" id="SSF57889">
    <property type="entry name" value="Cysteine-rich domain"/>
    <property type="match status" value="2"/>
</dbReference>
<dbReference type="Pfam" id="PF00168">
    <property type="entry name" value="C2"/>
    <property type="match status" value="1"/>
</dbReference>
<feature type="domain" description="Protein kinase" evidence="19">
    <location>
        <begin position="771"/>
        <end position="1030"/>
    </location>
</feature>
<dbReference type="SUPFAM" id="SSF56112">
    <property type="entry name" value="Protein kinase-like (PK-like)"/>
    <property type="match status" value="1"/>
</dbReference>
<keyword evidence="9" id="KW-0863">Zinc-finger</keyword>
<dbReference type="Pfam" id="PF00433">
    <property type="entry name" value="Pkinase_C"/>
    <property type="match status" value="1"/>
</dbReference>
<evidence type="ECO:0000256" key="1">
    <source>
        <dbReference type="ARBA" id="ARBA00005490"/>
    </source>
</evidence>
<dbReference type="CDD" id="cd11620">
    <property type="entry name" value="HR1_PKC-like_2_fungi"/>
    <property type="match status" value="1"/>
</dbReference>
<dbReference type="EMBL" id="CCYA01000272">
    <property type="protein sequence ID" value="CEH15782.1"/>
    <property type="molecule type" value="Genomic_DNA"/>
</dbReference>
<dbReference type="PROSITE" id="PS51860">
    <property type="entry name" value="REM_1"/>
    <property type="match status" value="1"/>
</dbReference>
<evidence type="ECO:0000256" key="3">
    <source>
        <dbReference type="ARBA" id="ARBA00022527"/>
    </source>
</evidence>
<dbReference type="Gene3D" id="3.30.60.20">
    <property type="match status" value="2"/>
</dbReference>
<dbReference type="SUPFAM" id="SSF46585">
    <property type="entry name" value="HR1 repeat"/>
    <property type="match status" value="1"/>
</dbReference>
<dbReference type="InterPro" id="IPR017892">
    <property type="entry name" value="Pkinase_C"/>
</dbReference>
<dbReference type="FunFam" id="3.30.60.20:FF:000034">
    <property type="entry name" value="Protein kinase C"/>
    <property type="match status" value="1"/>
</dbReference>
<dbReference type="FunFam" id="3.30.200.20:FF:000103">
    <property type="entry name" value="Protein kinase C"/>
    <property type="match status" value="1"/>
</dbReference>
<evidence type="ECO:0000256" key="14">
    <source>
        <dbReference type="ARBA" id="ARBA00047470"/>
    </source>
</evidence>
<dbReference type="Gene3D" id="3.30.200.20">
    <property type="entry name" value="Phosphorylase Kinase, domain 1"/>
    <property type="match status" value="1"/>
</dbReference>
<dbReference type="GO" id="GO:0009272">
    <property type="term" value="P:fungal-type cell wall biogenesis"/>
    <property type="evidence" value="ECO:0007669"/>
    <property type="project" value="InterPro"/>
</dbReference>
<dbReference type="InterPro" id="IPR046349">
    <property type="entry name" value="C1-like_sf"/>
</dbReference>
<dbReference type="CDD" id="cd20822">
    <property type="entry name" value="C1_ScPKC1-like_rpt1"/>
    <property type="match status" value="1"/>
</dbReference>
<feature type="region of interest" description="Disordered" evidence="17">
    <location>
        <begin position="655"/>
        <end position="715"/>
    </location>
</feature>
<dbReference type="InterPro" id="IPR000961">
    <property type="entry name" value="AGC-kinase_C"/>
</dbReference>
<sequence>MADSTDSHIADVLARVQVQRKHMEAAQAVRGLTSNQDVIRNAEAQIRDAQRNISYLEESLRQLQDRRASSGTPGRTDSPGGVRPGAGSAQGGQPGGPQQGYASSTHSAGNNSSSSFTSPYAAGPESRRPYPGDSSSSYVSSASSGGWNRFEDRPLPAAPGHSGGENFGSPGGQGEWRPAPIGRMGTSAKKQYTNLDLIKYDTPHTTAKISRMLHQLEFKLQIEKQMKVGIDKMAKLYSMEGDRKSKNDAESKRVESEKKLVLLQQSLKRYKQLHVMEESGEDEMPGSIEDRRQKLRKPLSGTLQVSVRSARDIDHAPNARMGRSVRESTVVIKVEDTPRARTHPSRTDRWQEDFEVAVDNANEIEVTVYDRVGSAHPVPVGMLWIRISDIVEELRKKKFGQVSTIDGGTNAPGGWGTAEDVAAEGPGARGFGGVAGGGAGSLQDASFHLGPAGAQVPLGPTQDGVEAWFAVEPAGAIFLRLNFIKQNVRKRPYDARLGRQGAVRKRKEDVAEINGHKFISRQFYQIVRCALCGELLLNATGSQCEDCRYTCHKKCAQKVVTKCISKSNAETERDEVKIKHRIPHRFVPLTNISANWCCHCGYILPLGRKNARKCAECDITAHSDCAHLVPDLCGMSMELANQLLADMEAIDRVKSSAKTQLPSSQQQFGGGQANGGRIGAPRPTFEQPALGVKPPRPLPQQPPTGDGRVQSIAQSASSMQVAAPAAAGAPASRPVIAPTPSQASIATIGAAPAQAPAYPPSSKRKIGLNDFNFLAVLGKGNFGKVMLAEEKRSGYLYAIKVLKKEFIIENDEVESTKSEKRVFLAAARERHPFLLGLHSCFQTETRVYFVMEYVSGGDLMLHIQREQFTPRRAKFYAAEVLLALEYFHKQGIIYRDLKLDNILLTLDGHIKVADYGLCKEDMWYGKTTSTFCGTPEFMAPEILLEQRYGRAVDWWAFGILIYEMLLGQAPFRGDDEDEIFDAILEDEPLYPIHMPPDSVSILHKLLTRDPARRLGSGATDAEEIKAHPFFRDINWDDMFHKRVPPPFCPTLKNPSDTSWFDSEFTSEKPTLTPVHSVLSTQDQAEFKSFSWTAPHVM</sequence>
<feature type="domain" description="AGC-kinase C-terminal" evidence="21">
    <location>
        <begin position="1031"/>
        <end position="1097"/>
    </location>
</feature>
<dbReference type="AlphaFoldDB" id="A0A0P1BJB2"/>
<dbReference type="PROSITE" id="PS50081">
    <property type="entry name" value="ZF_DAG_PE_2"/>
    <property type="match status" value="2"/>
</dbReference>
<feature type="compositionally biased region" description="Low complexity" evidence="17">
    <location>
        <begin position="99"/>
        <end position="118"/>
    </location>
</feature>
<evidence type="ECO:0000256" key="8">
    <source>
        <dbReference type="ARBA" id="ARBA00022741"/>
    </source>
</evidence>
<evidence type="ECO:0000256" key="4">
    <source>
        <dbReference type="ARBA" id="ARBA00022553"/>
    </source>
</evidence>
<evidence type="ECO:0000256" key="17">
    <source>
        <dbReference type="SAM" id="MobiDB-lite"/>
    </source>
</evidence>
<dbReference type="OrthoDB" id="63267at2759"/>
<dbReference type="Proteomes" id="UP000054845">
    <property type="component" value="Unassembled WGS sequence"/>
</dbReference>